<protein>
    <submittedName>
        <fullName evidence="1">Uncharacterized protein</fullName>
    </submittedName>
</protein>
<dbReference type="AlphaFoldDB" id="A0A2X2JY66"/>
<reference evidence="1 2" key="1">
    <citation type="submission" date="2018-06" db="EMBL/GenBank/DDBJ databases">
        <authorList>
            <consortium name="Pathogen Informatics"/>
            <person name="Doyle S."/>
        </authorList>
    </citation>
    <scope>NUCLEOTIDE SEQUENCE [LARGE SCALE GENOMIC DNA]</scope>
    <source>
        <strain evidence="1 2">NCTC11343</strain>
    </source>
</reference>
<dbReference type="EMBL" id="UAUU01000011">
    <property type="protein sequence ID" value="SPZ92725.1"/>
    <property type="molecule type" value="Genomic_DNA"/>
</dbReference>
<dbReference type="Proteomes" id="UP000251241">
    <property type="component" value="Unassembled WGS sequence"/>
</dbReference>
<accession>A0A2X2JY66</accession>
<evidence type="ECO:0000313" key="1">
    <source>
        <dbReference type="EMBL" id="SPZ92725.1"/>
    </source>
</evidence>
<gene>
    <name evidence="1" type="ORF">NCTC11343_04712</name>
</gene>
<sequence length="31" mass="3536">MNKNTNIIRVGTVRAIPLKNIRQQPLLPVTH</sequence>
<name>A0A2X2JY66_SPHMU</name>
<evidence type="ECO:0000313" key="2">
    <source>
        <dbReference type="Proteomes" id="UP000251241"/>
    </source>
</evidence>
<proteinExistence type="predicted"/>
<organism evidence="1 2">
    <name type="scientific">Sphingobacterium multivorum</name>
    <dbReference type="NCBI Taxonomy" id="28454"/>
    <lineage>
        <taxon>Bacteria</taxon>
        <taxon>Pseudomonadati</taxon>
        <taxon>Bacteroidota</taxon>
        <taxon>Sphingobacteriia</taxon>
        <taxon>Sphingobacteriales</taxon>
        <taxon>Sphingobacteriaceae</taxon>
        <taxon>Sphingobacterium</taxon>
    </lineage>
</organism>